<dbReference type="Proteomes" id="UP000466931">
    <property type="component" value="Chromosome"/>
</dbReference>
<dbReference type="InterPro" id="IPR004360">
    <property type="entry name" value="Glyas_Fos-R_dOase_dom"/>
</dbReference>
<organism evidence="1 2">
    <name type="scientific">Mycolicibacterium confluentis</name>
    <dbReference type="NCBI Taxonomy" id="28047"/>
    <lineage>
        <taxon>Bacteria</taxon>
        <taxon>Bacillati</taxon>
        <taxon>Actinomycetota</taxon>
        <taxon>Actinomycetes</taxon>
        <taxon>Mycobacteriales</taxon>
        <taxon>Mycobacteriaceae</taxon>
        <taxon>Mycolicibacterium</taxon>
    </lineage>
</organism>
<dbReference type="EMBL" id="AP022612">
    <property type="protein sequence ID" value="BBZ36755.1"/>
    <property type="molecule type" value="Genomic_DNA"/>
</dbReference>
<dbReference type="OrthoDB" id="4725692at2"/>
<dbReference type="RefSeq" id="WP_085154288.1">
    <property type="nucleotide sequence ID" value="NZ_AP022612.1"/>
</dbReference>
<sequence>MTVKLDLLTPGVEVAVVTTRLDEMVEFYENFLGLECAGELDFPGGRQRRYAVGNCVVKLVTHDPAPLAPPVPGGGPAQAGIRFFTLGVKNLREIGDRFADSPYEVVEPVTEFAPAPGIGFMFVADPDGNWIEFYGTL</sequence>
<proteinExistence type="predicted"/>
<dbReference type="Gene3D" id="3.10.180.10">
    <property type="entry name" value="2,3-Dihydroxybiphenyl 1,2-Dioxygenase, domain 1"/>
    <property type="match status" value="1"/>
</dbReference>
<evidence type="ECO:0000313" key="1">
    <source>
        <dbReference type="EMBL" id="BBZ36755.1"/>
    </source>
</evidence>
<gene>
    <name evidence="1" type="ORF">MCNF_53600</name>
</gene>
<dbReference type="PROSITE" id="PS51819">
    <property type="entry name" value="VOC"/>
    <property type="match status" value="1"/>
</dbReference>
<dbReference type="Pfam" id="PF00903">
    <property type="entry name" value="Glyoxalase"/>
    <property type="match status" value="1"/>
</dbReference>
<keyword evidence="2" id="KW-1185">Reference proteome</keyword>
<accession>A0A7I7Y503</accession>
<reference evidence="1" key="1">
    <citation type="journal article" date="2019" name="Emerg. Microbes Infect.">
        <title>Comprehensive subspecies identification of 175 nontuberculous mycobacteria species based on 7547 genomic profiles.</title>
        <authorList>
            <person name="Matsumoto Y."/>
            <person name="Kinjo T."/>
            <person name="Motooka D."/>
            <person name="Nabeya D."/>
            <person name="Jung N."/>
            <person name="Uechi K."/>
            <person name="Horii T."/>
            <person name="Iida T."/>
            <person name="Fujita J."/>
            <person name="Nakamura S."/>
        </authorList>
    </citation>
    <scope>NUCLEOTIDE SEQUENCE [LARGE SCALE GENOMIC DNA]</scope>
    <source>
        <strain evidence="1">JCM 13671</strain>
    </source>
</reference>
<dbReference type="SUPFAM" id="SSF54593">
    <property type="entry name" value="Glyoxalase/Bleomycin resistance protein/Dihydroxybiphenyl dioxygenase"/>
    <property type="match status" value="1"/>
</dbReference>
<dbReference type="CDD" id="cd06587">
    <property type="entry name" value="VOC"/>
    <property type="match status" value="1"/>
</dbReference>
<protein>
    <submittedName>
        <fullName evidence="1">Uncharacterized protein</fullName>
    </submittedName>
</protein>
<dbReference type="InterPro" id="IPR037523">
    <property type="entry name" value="VOC_core"/>
</dbReference>
<dbReference type="InterPro" id="IPR029068">
    <property type="entry name" value="Glyas_Bleomycin-R_OHBP_Dase"/>
</dbReference>
<evidence type="ECO:0000313" key="2">
    <source>
        <dbReference type="Proteomes" id="UP000466931"/>
    </source>
</evidence>
<reference evidence="1" key="2">
    <citation type="submission" date="2020-02" db="EMBL/GenBank/DDBJ databases">
        <authorList>
            <person name="Matsumoto Y."/>
            <person name="Motooka D."/>
            <person name="Nakamura S."/>
        </authorList>
    </citation>
    <scope>NUCLEOTIDE SEQUENCE</scope>
    <source>
        <strain evidence="1">JCM 13671</strain>
    </source>
</reference>
<dbReference type="AlphaFoldDB" id="A0A7I7Y503"/>
<name>A0A7I7Y503_9MYCO</name>